<proteinExistence type="inferred from homology"/>
<dbReference type="RefSeq" id="WP_379270017.1">
    <property type="nucleotide sequence ID" value="NZ_JBHUGT010000037.1"/>
</dbReference>
<gene>
    <name evidence="4" type="ORF">ACFSW5_03650</name>
</gene>
<dbReference type="PIRSF" id="PIRSF005690">
    <property type="entry name" value="GerBA"/>
    <property type="match status" value="1"/>
</dbReference>
<accession>A0ABW5QSF7</accession>
<dbReference type="InterPro" id="IPR004995">
    <property type="entry name" value="Spore_Ger"/>
</dbReference>
<dbReference type="Proteomes" id="UP001597493">
    <property type="component" value="Unassembled WGS sequence"/>
</dbReference>
<feature type="transmembrane region" description="Helical" evidence="3">
    <location>
        <begin position="359"/>
        <end position="390"/>
    </location>
</feature>
<sequence>MDPKTKLTGSIGQDLPGLQQVLRDCDDVRIRKFQLPDSGKEAVLIYSDGITNKIAINRLTLLLLEINADGLRDASLGDKLFTVGETSSDSYLSAIAAKVLRGCTALLVESETSCRLIDTYEPKTRAVEEPLSEAVVRGPRVGFTESLSDNIAILRQQGENPGMAVVTVKVGTTIKKDLAVVYIKDIADPELVEEVMRRIRLIDLDHIAESGYVEQLIEDDHFSPFPQLQNTERPDRVVSAIVEGRVAILLDGTPFAVIAPATVTMMLQSPEDYYERWVPGTLIRVLRFGAAIISLFAPALYISLISFHPGLIPTKLAITIMGTRLGVPFSSLTEALIMEGAIEVLREAGLRLPKGVGSAMGIVGGIIIGEAAVQAGIVSPTLVVVVALTAVCSFSMPQYSTGLSFRMLRFVAMFCSALFGLYGIILFFLILTSHMAKLTSFGVPYLTPAVPYRLSDWKDVFVRVPLAMMKRRPKMMRTIRPKRKGS</sequence>
<dbReference type="Pfam" id="PF03323">
    <property type="entry name" value="GerA"/>
    <property type="match status" value="1"/>
</dbReference>
<dbReference type="PANTHER" id="PTHR22550:SF5">
    <property type="entry name" value="LEUCINE ZIPPER PROTEIN 4"/>
    <property type="match status" value="1"/>
</dbReference>
<organism evidence="4 5">
    <name type="scientific">Paenibacillus thailandensis</name>
    <dbReference type="NCBI Taxonomy" id="393250"/>
    <lineage>
        <taxon>Bacteria</taxon>
        <taxon>Bacillati</taxon>
        <taxon>Bacillota</taxon>
        <taxon>Bacilli</taxon>
        <taxon>Bacillales</taxon>
        <taxon>Paenibacillaceae</taxon>
        <taxon>Paenibacillus</taxon>
    </lineage>
</organism>
<evidence type="ECO:0000313" key="4">
    <source>
        <dbReference type="EMBL" id="MFD2659356.1"/>
    </source>
</evidence>
<feature type="transmembrane region" description="Helical" evidence="3">
    <location>
        <begin position="410"/>
        <end position="431"/>
    </location>
</feature>
<feature type="transmembrane region" description="Helical" evidence="3">
    <location>
        <begin position="285"/>
        <end position="304"/>
    </location>
</feature>
<keyword evidence="5" id="KW-1185">Reference proteome</keyword>
<dbReference type="PANTHER" id="PTHR22550">
    <property type="entry name" value="SPORE GERMINATION PROTEIN"/>
    <property type="match status" value="1"/>
</dbReference>
<dbReference type="EMBL" id="JBHUMY010000003">
    <property type="protein sequence ID" value="MFD2659356.1"/>
    <property type="molecule type" value="Genomic_DNA"/>
</dbReference>
<comment type="similarity">
    <text evidence="1">Belongs to the GerABKA family.</text>
</comment>
<keyword evidence="2 3" id="KW-0472">Membrane</keyword>
<evidence type="ECO:0000256" key="3">
    <source>
        <dbReference type="SAM" id="Phobius"/>
    </source>
</evidence>
<evidence type="ECO:0000256" key="1">
    <source>
        <dbReference type="ARBA" id="ARBA00005278"/>
    </source>
</evidence>
<name>A0ABW5QSF7_9BACL</name>
<keyword evidence="3" id="KW-0812">Transmembrane</keyword>
<protein>
    <submittedName>
        <fullName evidence="4">Spore germination protein</fullName>
    </submittedName>
</protein>
<evidence type="ECO:0000256" key="2">
    <source>
        <dbReference type="ARBA" id="ARBA00023136"/>
    </source>
</evidence>
<evidence type="ECO:0000313" key="5">
    <source>
        <dbReference type="Proteomes" id="UP001597493"/>
    </source>
</evidence>
<comment type="caution">
    <text evidence="4">The sequence shown here is derived from an EMBL/GenBank/DDBJ whole genome shotgun (WGS) entry which is preliminary data.</text>
</comment>
<dbReference type="InterPro" id="IPR050768">
    <property type="entry name" value="UPF0353/GerABKA_families"/>
</dbReference>
<reference evidence="5" key="1">
    <citation type="journal article" date="2019" name="Int. J. Syst. Evol. Microbiol.">
        <title>The Global Catalogue of Microorganisms (GCM) 10K type strain sequencing project: providing services to taxonomists for standard genome sequencing and annotation.</title>
        <authorList>
            <consortium name="The Broad Institute Genomics Platform"/>
            <consortium name="The Broad Institute Genome Sequencing Center for Infectious Disease"/>
            <person name="Wu L."/>
            <person name="Ma J."/>
        </authorList>
    </citation>
    <scope>NUCLEOTIDE SEQUENCE [LARGE SCALE GENOMIC DNA]</scope>
    <source>
        <strain evidence="5">TISTR 1827</strain>
    </source>
</reference>
<keyword evidence="3" id="KW-1133">Transmembrane helix</keyword>